<protein>
    <recommendedName>
        <fullName evidence="3">histidine kinase</fullName>
        <ecNumber evidence="3">2.7.13.3</ecNumber>
    </recommendedName>
</protein>
<dbReference type="EC" id="2.7.13.3" evidence="3"/>
<dbReference type="InterPro" id="IPR003660">
    <property type="entry name" value="HAMP_dom"/>
</dbReference>
<feature type="domain" description="Histidine kinase" evidence="13">
    <location>
        <begin position="226"/>
        <end position="423"/>
    </location>
</feature>
<evidence type="ECO:0000256" key="5">
    <source>
        <dbReference type="ARBA" id="ARBA00022679"/>
    </source>
</evidence>
<keyword evidence="8 15" id="KW-0418">Kinase</keyword>
<sequence length="427" mass="44311">MRRLLVRYGLAMTSVVLVAFLVPLGLLARSLAEQRALAEARQDAQSLAMFIGSTTDESRLRAELLAVNRDERTTTVFLPDGRVLGAPAPRTESVALAELGRALTARTSAGAEVLVPVSGPDGVAVVRTAVPQAQLTHGVAQAWLVLAVVGLVLLAGTAFAGDRIAARLSRSVRDLAGVAEKLGAGDLSARVTPSGPPEVASVGAVLNDLGDRVAGLLADERALVADLSHRLRTPITALELDVDSLADPAERERMAGHVTDLVAAVDTVIRTARQHERRTPPDCDAAAVVRDRARFWGVLAIDQSREMRVDVPPDAVPVGVDAGSLGAALDVLVDNVFQHTPPGTGFRLEVHRHGAEAVVAVSDEGPGLADATLTERGSSGVGSTGLGLDVARRTAERVGGHLEVGVPAGGRGARFVLILPEAGPAQA</sequence>
<keyword evidence="11" id="KW-0902">Two-component regulatory system</keyword>
<gene>
    <name evidence="15" type="ORF">Q6348_03895</name>
</gene>
<feature type="domain" description="HAMP" evidence="14">
    <location>
        <begin position="166"/>
        <end position="218"/>
    </location>
</feature>
<comment type="subcellular location">
    <subcellularLocation>
        <location evidence="2">Membrane</location>
    </subcellularLocation>
</comment>
<dbReference type="Pfam" id="PF00672">
    <property type="entry name" value="HAMP"/>
    <property type="match status" value="1"/>
</dbReference>
<dbReference type="SUPFAM" id="SSF55874">
    <property type="entry name" value="ATPase domain of HSP90 chaperone/DNA topoisomerase II/histidine kinase"/>
    <property type="match status" value="1"/>
</dbReference>
<evidence type="ECO:0000256" key="10">
    <source>
        <dbReference type="ARBA" id="ARBA00022989"/>
    </source>
</evidence>
<dbReference type="InterPro" id="IPR003594">
    <property type="entry name" value="HATPase_dom"/>
</dbReference>
<keyword evidence="10 12" id="KW-1133">Transmembrane helix</keyword>
<name>A0ABT9D678_9CELL</name>
<dbReference type="SMART" id="SM00304">
    <property type="entry name" value="HAMP"/>
    <property type="match status" value="1"/>
</dbReference>
<dbReference type="PROSITE" id="PS50885">
    <property type="entry name" value="HAMP"/>
    <property type="match status" value="1"/>
</dbReference>
<reference evidence="15 16" key="1">
    <citation type="submission" date="2023-07" db="EMBL/GenBank/DDBJ databases">
        <title>Description of novel actinomycetes strains, isolated from tidal flat sediment.</title>
        <authorList>
            <person name="Lu C."/>
        </authorList>
    </citation>
    <scope>NUCLEOTIDE SEQUENCE [LARGE SCALE GENOMIC DNA]</scope>
    <source>
        <strain evidence="15 16">SYSU T00b441</strain>
    </source>
</reference>
<keyword evidence="4" id="KW-0597">Phosphoprotein</keyword>
<accession>A0ABT9D678</accession>
<dbReference type="Proteomes" id="UP001232536">
    <property type="component" value="Unassembled WGS sequence"/>
</dbReference>
<keyword evidence="6 12" id="KW-0812">Transmembrane</keyword>
<evidence type="ECO:0000313" key="16">
    <source>
        <dbReference type="Proteomes" id="UP001232536"/>
    </source>
</evidence>
<dbReference type="PANTHER" id="PTHR44936:SF9">
    <property type="entry name" value="SENSOR PROTEIN CREC"/>
    <property type="match status" value="1"/>
</dbReference>
<evidence type="ECO:0000256" key="4">
    <source>
        <dbReference type="ARBA" id="ARBA00022553"/>
    </source>
</evidence>
<keyword evidence="7" id="KW-0547">Nucleotide-binding</keyword>
<evidence type="ECO:0000259" key="14">
    <source>
        <dbReference type="PROSITE" id="PS50885"/>
    </source>
</evidence>
<comment type="caution">
    <text evidence="15">The sequence shown here is derived from an EMBL/GenBank/DDBJ whole genome shotgun (WGS) entry which is preliminary data.</text>
</comment>
<organism evidence="15 16">
    <name type="scientific">Actinotalea lenta</name>
    <dbReference type="NCBI Taxonomy" id="3064654"/>
    <lineage>
        <taxon>Bacteria</taxon>
        <taxon>Bacillati</taxon>
        <taxon>Actinomycetota</taxon>
        <taxon>Actinomycetes</taxon>
        <taxon>Micrococcales</taxon>
        <taxon>Cellulomonadaceae</taxon>
        <taxon>Actinotalea</taxon>
    </lineage>
</organism>
<keyword evidence="5" id="KW-0808">Transferase</keyword>
<evidence type="ECO:0000256" key="6">
    <source>
        <dbReference type="ARBA" id="ARBA00022692"/>
    </source>
</evidence>
<dbReference type="PANTHER" id="PTHR44936">
    <property type="entry name" value="SENSOR PROTEIN CREC"/>
    <property type="match status" value="1"/>
</dbReference>
<dbReference type="InterPro" id="IPR050980">
    <property type="entry name" value="2C_sensor_his_kinase"/>
</dbReference>
<evidence type="ECO:0000256" key="7">
    <source>
        <dbReference type="ARBA" id="ARBA00022741"/>
    </source>
</evidence>
<dbReference type="InterPro" id="IPR005467">
    <property type="entry name" value="His_kinase_dom"/>
</dbReference>
<dbReference type="PROSITE" id="PS50109">
    <property type="entry name" value="HIS_KIN"/>
    <property type="match status" value="1"/>
</dbReference>
<evidence type="ECO:0000256" key="2">
    <source>
        <dbReference type="ARBA" id="ARBA00004370"/>
    </source>
</evidence>
<evidence type="ECO:0000313" key="15">
    <source>
        <dbReference type="EMBL" id="MDO8106335.1"/>
    </source>
</evidence>
<evidence type="ECO:0000256" key="9">
    <source>
        <dbReference type="ARBA" id="ARBA00022840"/>
    </source>
</evidence>
<dbReference type="CDD" id="cd06225">
    <property type="entry name" value="HAMP"/>
    <property type="match status" value="1"/>
</dbReference>
<evidence type="ECO:0000256" key="3">
    <source>
        <dbReference type="ARBA" id="ARBA00012438"/>
    </source>
</evidence>
<keyword evidence="12" id="KW-0472">Membrane</keyword>
<evidence type="ECO:0000259" key="13">
    <source>
        <dbReference type="PROSITE" id="PS50109"/>
    </source>
</evidence>
<dbReference type="InterPro" id="IPR036890">
    <property type="entry name" value="HATPase_C_sf"/>
</dbReference>
<comment type="catalytic activity">
    <reaction evidence="1">
        <text>ATP + protein L-histidine = ADP + protein N-phospho-L-histidine.</text>
        <dbReference type="EC" id="2.7.13.3"/>
    </reaction>
</comment>
<dbReference type="Gene3D" id="1.10.287.130">
    <property type="match status" value="1"/>
</dbReference>
<proteinExistence type="predicted"/>
<feature type="transmembrane region" description="Helical" evidence="12">
    <location>
        <begin position="142"/>
        <end position="161"/>
    </location>
</feature>
<keyword evidence="9" id="KW-0067">ATP-binding</keyword>
<evidence type="ECO:0000256" key="1">
    <source>
        <dbReference type="ARBA" id="ARBA00000085"/>
    </source>
</evidence>
<dbReference type="GO" id="GO:0016301">
    <property type="term" value="F:kinase activity"/>
    <property type="evidence" value="ECO:0007669"/>
    <property type="project" value="UniProtKB-KW"/>
</dbReference>
<evidence type="ECO:0000256" key="11">
    <source>
        <dbReference type="ARBA" id="ARBA00023012"/>
    </source>
</evidence>
<dbReference type="RefSeq" id="WP_304600008.1">
    <property type="nucleotide sequence ID" value="NZ_JAUQYP010000001.1"/>
</dbReference>
<dbReference type="Pfam" id="PF02518">
    <property type="entry name" value="HATPase_c"/>
    <property type="match status" value="1"/>
</dbReference>
<dbReference type="SMART" id="SM00387">
    <property type="entry name" value="HATPase_c"/>
    <property type="match status" value="1"/>
</dbReference>
<keyword evidence="16" id="KW-1185">Reference proteome</keyword>
<evidence type="ECO:0000256" key="12">
    <source>
        <dbReference type="SAM" id="Phobius"/>
    </source>
</evidence>
<evidence type="ECO:0000256" key="8">
    <source>
        <dbReference type="ARBA" id="ARBA00022777"/>
    </source>
</evidence>
<dbReference type="EMBL" id="JAUQYP010000001">
    <property type="protein sequence ID" value="MDO8106335.1"/>
    <property type="molecule type" value="Genomic_DNA"/>
</dbReference>
<dbReference type="Gene3D" id="3.30.565.10">
    <property type="entry name" value="Histidine kinase-like ATPase, C-terminal domain"/>
    <property type="match status" value="1"/>
</dbReference>